<reference evidence="2 3" key="1">
    <citation type="submission" date="2019-06" db="EMBL/GenBank/DDBJ databases">
        <title>Spirosoma utsteinense sp. nov. isolated from Antarctic ice-free soils.</title>
        <authorList>
            <person name="Tahon G."/>
        </authorList>
    </citation>
    <scope>NUCLEOTIDE SEQUENCE [LARGE SCALE GENOMIC DNA]</scope>
    <source>
        <strain evidence="2 3">LMG 31447</strain>
    </source>
</reference>
<evidence type="ECO:0000256" key="1">
    <source>
        <dbReference type="SAM" id="Phobius"/>
    </source>
</evidence>
<accession>A0ABR6W993</accession>
<keyword evidence="1" id="KW-0472">Membrane</keyword>
<organism evidence="2 3">
    <name type="scientific">Spirosoma utsteinense</name>
    <dbReference type="NCBI Taxonomy" id="2585773"/>
    <lineage>
        <taxon>Bacteria</taxon>
        <taxon>Pseudomonadati</taxon>
        <taxon>Bacteroidota</taxon>
        <taxon>Cytophagia</taxon>
        <taxon>Cytophagales</taxon>
        <taxon>Cytophagaceae</taxon>
        <taxon>Spirosoma</taxon>
    </lineage>
</organism>
<comment type="caution">
    <text evidence="2">The sequence shown here is derived from an EMBL/GenBank/DDBJ whole genome shotgun (WGS) entry which is preliminary data.</text>
</comment>
<proteinExistence type="predicted"/>
<keyword evidence="1" id="KW-1133">Transmembrane helix</keyword>
<dbReference type="EMBL" id="VFIA01000022">
    <property type="protein sequence ID" value="MBC3793082.1"/>
    <property type="molecule type" value="Genomic_DNA"/>
</dbReference>
<protein>
    <submittedName>
        <fullName evidence="2">Uncharacterized protein</fullName>
    </submittedName>
</protein>
<evidence type="ECO:0000313" key="3">
    <source>
        <dbReference type="Proteomes" id="UP000700732"/>
    </source>
</evidence>
<dbReference type="Proteomes" id="UP000700732">
    <property type="component" value="Unassembled WGS sequence"/>
</dbReference>
<name>A0ABR6W993_9BACT</name>
<keyword evidence="3" id="KW-1185">Reference proteome</keyword>
<sequence>MYNILISNGMSVNILDNHSSGAVLGIWLSITDKQEYPMLTFLLLSVSALLCFAVFYKVIDWFEHI</sequence>
<feature type="transmembrane region" description="Helical" evidence="1">
    <location>
        <begin position="38"/>
        <end position="59"/>
    </location>
</feature>
<evidence type="ECO:0000313" key="2">
    <source>
        <dbReference type="EMBL" id="MBC3793082.1"/>
    </source>
</evidence>
<gene>
    <name evidence="2" type="ORF">FH603_3599</name>
</gene>
<keyword evidence="1" id="KW-0812">Transmembrane</keyword>